<evidence type="ECO:0000259" key="10">
    <source>
        <dbReference type="PROSITE" id="PS50893"/>
    </source>
</evidence>
<dbReference type="InterPro" id="IPR003593">
    <property type="entry name" value="AAA+_ATPase"/>
</dbReference>
<dbReference type="PROSITE" id="PS00211">
    <property type="entry name" value="ABC_TRANSPORTER_1"/>
    <property type="match status" value="2"/>
</dbReference>
<protein>
    <recommendedName>
        <fullName evidence="14">ABC transporter</fullName>
    </recommendedName>
</protein>
<keyword evidence="2" id="KW-0813">Transport</keyword>
<proteinExistence type="predicted"/>
<dbReference type="EMBL" id="JAZAVJ010000065">
    <property type="protein sequence ID" value="KAK7416712.1"/>
    <property type="molecule type" value="Genomic_DNA"/>
</dbReference>
<feature type="transmembrane region" description="Helical" evidence="9">
    <location>
        <begin position="213"/>
        <end position="235"/>
    </location>
</feature>
<evidence type="ECO:0000256" key="2">
    <source>
        <dbReference type="ARBA" id="ARBA00022448"/>
    </source>
</evidence>
<dbReference type="InterPro" id="IPR003439">
    <property type="entry name" value="ABC_transporter-like_ATP-bd"/>
</dbReference>
<dbReference type="PANTHER" id="PTHR24223:SF345">
    <property type="entry name" value="ABC MULTIDRUG TRANSPORTER (EUROFUNG)"/>
    <property type="match status" value="1"/>
</dbReference>
<feature type="domain" description="ABC transporter" evidence="10">
    <location>
        <begin position="397"/>
        <end position="626"/>
    </location>
</feature>
<keyword evidence="13" id="KW-1185">Reference proteome</keyword>
<gene>
    <name evidence="12" type="ORF">QQX98_005038</name>
</gene>
<keyword evidence="8 9" id="KW-0472">Membrane</keyword>
<dbReference type="PANTHER" id="PTHR24223">
    <property type="entry name" value="ATP-BINDING CASSETTE SUB-FAMILY C"/>
    <property type="match status" value="1"/>
</dbReference>
<evidence type="ECO:0000256" key="4">
    <source>
        <dbReference type="ARBA" id="ARBA00022692"/>
    </source>
</evidence>
<comment type="subcellular location">
    <subcellularLocation>
        <location evidence="1">Cell membrane</location>
        <topology evidence="1">Multi-pass membrane protein</topology>
    </subcellularLocation>
</comment>
<evidence type="ECO:0000256" key="1">
    <source>
        <dbReference type="ARBA" id="ARBA00004651"/>
    </source>
</evidence>
<dbReference type="Pfam" id="PF00664">
    <property type="entry name" value="ABC_membrane"/>
    <property type="match status" value="1"/>
</dbReference>
<feature type="transmembrane region" description="Helical" evidence="9">
    <location>
        <begin position="802"/>
        <end position="822"/>
    </location>
</feature>
<dbReference type="InterPro" id="IPR011527">
    <property type="entry name" value="ABC1_TM_dom"/>
</dbReference>
<keyword evidence="4 9" id="KW-0812">Transmembrane</keyword>
<dbReference type="PROSITE" id="PS50893">
    <property type="entry name" value="ABC_TRANSPORTER_2"/>
    <property type="match status" value="2"/>
</dbReference>
<evidence type="ECO:0000256" key="3">
    <source>
        <dbReference type="ARBA" id="ARBA00022475"/>
    </source>
</evidence>
<dbReference type="Gene3D" id="1.20.1560.10">
    <property type="entry name" value="ABC transporter type 1, transmembrane domain"/>
    <property type="match status" value="2"/>
</dbReference>
<evidence type="ECO:0000256" key="5">
    <source>
        <dbReference type="ARBA" id="ARBA00022741"/>
    </source>
</evidence>
<comment type="caution">
    <text evidence="12">The sequence shown here is derived from an EMBL/GenBank/DDBJ whole genome shotgun (WGS) entry which is preliminary data.</text>
</comment>
<dbReference type="SUPFAM" id="SSF90123">
    <property type="entry name" value="ABC transporter transmembrane region"/>
    <property type="match status" value="2"/>
</dbReference>
<evidence type="ECO:0000256" key="7">
    <source>
        <dbReference type="ARBA" id="ARBA00022989"/>
    </source>
</evidence>
<keyword evidence="6" id="KW-0067">ATP-binding</keyword>
<dbReference type="CDD" id="cd18580">
    <property type="entry name" value="ABC_6TM_ABCC_D2"/>
    <property type="match status" value="1"/>
</dbReference>
<dbReference type="InterPro" id="IPR017871">
    <property type="entry name" value="ABC_transporter-like_CS"/>
</dbReference>
<feature type="domain" description="ABC transmembrane type-1" evidence="11">
    <location>
        <begin position="686"/>
        <end position="965"/>
    </location>
</feature>
<name>A0ABR1H6G7_9HYPO</name>
<feature type="transmembrane region" description="Helical" evidence="9">
    <location>
        <begin position="100"/>
        <end position="124"/>
    </location>
</feature>
<dbReference type="InterPro" id="IPR050173">
    <property type="entry name" value="ABC_transporter_C-like"/>
</dbReference>
<dbReference type="SUPFAM" id="SSF52540">
    <property type="entry name" value="P-loop containing nucleoside triphosphate hydrolases"/>
    <property type="match status" value="2"/>
</dbReference>
<evidence type="ECO:0008006" key="14">
    <source>
        <dbReference type="Google" id="ProtNLM"/>
    </source>
</evidence>
<keyword evidence="5" id="KW-0547">Nucleotide-binding</keyword>
<keyword evidence="7 9" id="KW-1133">Transmembrane helix</keyword>
<reference evidence="12 13" key="1">
    <citation type="journal article" date="2025" name="Microbiol. Resour. Announc.">
        <title>Draft genome sequences for Neonectria magnoliae and Neonectria punicea, canker pathogens of Liriodendron tulipifera and Acer saccharum in West Virginia.</title>
        <authorList>
            <person name="Petronek H.M."/>
            <person name="Kasson M.T."/>
            <person name="Metheny A.M."/>
            <person name="Stauder C.M."/>
            <person name="Lovett B."/>
            <person name="Lynch S.C."/>
            <person name="Garnas J.R."/>
            <person name="Kasson L.R."/>
            <person name="Stajich J.E."/>
        </authorList>
    </citation>
    <scope>NUCLEOTIDE SEQUENCE [LARGE SCALE GENOMIC DNA]</scope>
    <source>
        <strain evidence="12 13">NRRL 64653</strain>
    </source>
</reference>
<evidence type="ECO:0000259" key="11">
    <source>
        <dbReference type="PROSITE" id="PS50929"/>
    </source>
</evidence>
<feature type="transmembrane region" description="Helical" evidence="9">
    <location>
        <begin position="722"/>
        <end position="748"/>
    </location>
</feature>
<sequence>MTVLKGIVLVLEAQHKNLSQHWKDRHSPEETSGIFSLSTYSWLDRLFLSGFRSLLSIGDLYALDQTMSASCLQTKVNQREIKGPTAPPLQKLSWRMFTTLAAPLLLPVIPRLAVIGFTFCQPFVMETILAYLQSPSEQNYGYGLIGATVIVYTGMAISNALYFYWQERFTCMARGVLFTAVYDKTISLPATADSAVLTLMNSDIERIKMERKLGAAFAAPIVVVVLCIVASGGVATITGRRQVAWMKAIEERATATATTISAMKSLRISGMVGAVEKLIQGLREQELRIGGKWRLMLVVAVTLSFTPMTIGPLMAFAVTSQTLEVTRIFPAMAYMTLLAAPLVSLFQNIPGLMSALACLGRIDAYMGKESRVDPRTTPYRVSFAHEKAEDSKEVPALQVTGGQFGWTIGDPILRDINLTIPFSSLTIVVGPIASGKSTLLKALLGETTLSSGTIALGVKFQRIGYCDQIPFLLNDTIRANIVGHAQFDATRYQQVLHATSLAPDLKQLPQGDRTNIGGSGISLSGGQKQRVALARALYIEADLYLFDDILSGLDASTSRLVFQRTLGPQGLLARRNATVVLCTHDERYLHFADKVLAISEDGLLTAQGTVEELAISGHLQNGTKAVKYDGLLNQEKEEVLDCAPESEHSINTIGSTEARQQDGARQLGDFSVYRHYFASMANWVILLFALSCCCYGFTSNFPTVWLKYWSADVVRSNPTQSGAFYVGIYALLQTTCLLSLIAVVLLCTQSMISQTGSRLHQRALRTVISAPLRFFALVDAGTITNLFAQDLTLIDSELPLSLLNFALSLFSLVGMAAVIAIASPWLAVAYPFLIGVVYYIQLFYLRTSRQLRLLDLESKAPLYAHFINTLSGLVTLRALGHIDASVVISNSLLDTSQRPAYLLAMIQRWLQLVLRLIVMLLATIIVTLATQLRTDSGFTGATLLTLMTFGDMLATIVQSYTTLETSIGAVARLKTFGSSTEPESQPDVDVMLDDKWPQRGQIEIKDVSVSYSGEGSSDQGTIALRDLSITFNAGERVAIVGRTGSGKSSLILLLLRLLDPLPTNEPSSGITIDGLPLEKIHRDVLRRRIIAVSQDSIFLPSCSGSTLRSNLDPFREASDHDLLDTLKAHSLDFLINEQERSEQSQNILDCSFSPDSLSQGQKQLFNLARAVVRRRVRNQAGAKGGILLLDEVSSSVDSHTDEKMWEIIQDEFAGYTVIMIAHRLDLAMKCDRVVVMDEGRVAETGQPDDLQCQKGGLFKALLEAIESRKAEK</sequence>
<dbReference type="PROSITE" id="PS50929">
    <property type="entry name" value="ABC_TM1F"/>
    <property type="match status" value="2"/>
</dbReference>
<feature type="domain" description="ABC transporter" evidence="10">
    <location>
        <begin position="1002"/>
        <end position="1263"/>
    </location>
</feature>
<keyword evidence="3" id="KW-1003">Cell membrane</keyword>
<dbReference type="SMART" id="SM00382">
    <property type="entry name" value="AAA"/>
    <property type="match status" value="2"/>
</dbReference>
<feature type="transmembrane region" description="Helical" evidence="9">
    <location>
        <begin position="295"/>
        <end position="316"/>
    </location>
</feature>
<evidence type="ECO:0000313" key="13">
    <source>
        <dbReference type="Proteomes" id="UP001498476"/>
    </source>
</evidence>
<feature type="transmembrane region" description="Helical" evidence="9">
    <location>
        <begin position="828"/>
        <end position="845"/>
    </location>
</feature>
<feature type="transmembrane region" description="Helical" evidence="9">
    <location>
        <begin position="912"/>
        <end position="932"/>
    </location>
</feature>
<feature type="domain" description="ABC transmembrane type-1" evidence="11">
    <location>
        <begin position="112"/>
        <end position="354"/>
    </location>
</feature>
<feature type="transmembrane region" description="Helical" evidence="9">
    <location>
        <begin position="683"/>
        <end position="702"/>
    </location>
</feature>
<organism evidence="12 13">
    <name type="scientific">Neonectria punicea</name>
    <dbReference type="NCBI Taxonomy" id="979145"/>
    <lineage>
        <taxon>Eukaryota</taxon>
        <taxon>Fungi</taxon>
        <taxon>Dikarya</taxon>
        <taxon>Ascomycota</taxon>
        <taxon>Pezizomycotina</taxon>
        <taxon>Sordariomycetes</taxon>
        <taxon>Hypocreomycetidae</taxon>
        <taxon>Hypocreales</taxon>
        <taxon>Nectriaceae</taxon>
        <taxon>Neonectria</taxon>
    </lineage>
</organism>
<evidence type="ECO:0000313" key="12">
    <source>
        <dbReference type="EMBL" id="KAK7416712.1"/>
    </source>
</evidence>
<dbReference type="Gene3D" id="3.40.50.300">
    <property type="entry name" value="P-loop containing nucleotide triphosphate hydrolases"/>
    <property type="match status" value="2"/>
</dbReference>
<evidence type="ECO:0000256" key="6">
    <source>
        <dbReference type="ARBA" id="ARBA00022840"/>
    </source>
</evidence>
<accession>A0ABR1H6G7</accession>
<evidence type="ECO:0000256" key="9">
    <source>
        <dbReference type="SAM" id="Phobius"/>
    </source>
</evidence>
<dbReference type="InterPro" id="IPR027417">
    <property type="entry name" value="P-loop_NTPase"/>
</dbReference>
<dbReference type="InterPro" id="IPR044726">
    <property type="entry name" value="ABCC_6TM_D2"/>
</dbReference>
<feature type="transmembrane region" description="Helical" evidence="9">
    <location>
        <begin position="144"/>
        <end position="165"/>
    </location>
</feature>
<dbReference type="InterPro" id="IPR036640">
    <property type="entry name" value="ABC1_TM_sf"/>
</dbReference>
<evidence type="ECO:0000256" key="8">
    <source>
        <dbReference type="ARBA" id="ARBA00023136"/>
    </source>
</evidence>
<dbReference type="Pfam" id="PF00005">
    <property type="entry name" value="ABC_tran"/>
    <property type="match status" value="2"/>
</dbReference>
<dbReference type="Proteomes" id="UP001498476">
    <property type="component" value="Unassembled WGS sequence"/>
</dbReference>